<dbReference type="AlphaFoldDB" id="A0AAV4CPG8"/>
<gene>
    <name evidence="1" type="ORF">PoB_006030200</name>
</gene>
<dbReference type="Proteomes" id="UP000735302">
    <property type="component" value="Unassembled WGS sequence"/>
</dbReference>
<dbReference type="EMBL" id="BLXT01006838">
    <property type="protein sequence ID" value="GFO33797.1"/>
    <property type="molecule type" value="Genomic_DNA"/>
</dbReference>
<organism evidence="1 2">
    <name type="scientific">Plakobranchus ocellatus</name>
    <dbReference type="NCBI Taxonomy" id="259542"/>
    <lineage>
        <taxon>Eukaryota</taxon>
        <taxon>Metazoa</taxon>
        <taxon>Spiralia</taxon>
        <taxon>Lophotrochozoa</taxon>
        <taxon>Mollusca</taxon>
        <taxon>Gastropoda</taxon>
        <taxon>Heterobranchia</taxon>
        <taxon>Euthyneura</taxon>
        <taxon>Panpulmonata</taxon>
        <taxon>Sacoglossa</taxon>
        <taxon>Placobranchoidea</taxon>
        <taxon>Plakobranchidae</taxon>
        <taxon>Plakobranchus</taxon>
    </lineage>
</organism>
<evidence type="ECO:0000313" key="2">
    <source>
        <dbReference type="Proteomes" id="UP000735302"/>
    </source>
</evidence>
<sequence length="109" mass="12150">MDRTLLMKIVKLQQRTIADSATMSETYMGTYFCLINYHRLWFSAFTEHDFSFFVINHEFLKVRNNKYFCVELDVSMIVTKMTTNNAAAAAAAAEGSADGGGGAGDNDDD</sequence>
<comment type="caution">
    <text evidence="1">The sequence shown here is derived from an EMBL/GenBank/DDBJ whole genome shotgun (WGS) entry which is preliminary data.</text>
</comment>
<evidence type="ECO:0000313" key="1">
    <source>
        <dbReference type="EMBL" id="GFO33797.1"/>
    </source>
</evidence>
<accession>A0AAV4CPG8</accession>
<proteinExistence type="predicted"/>
<reference evidence="1 2" key="1">
    <citation type="journal article" date="2021" name="Elife">
        <title>Chloroplast acquisition without the gene transfer in kleptoplastic sea slugs, Plakobranchus ocellatus.</title>
        <authorList>
            <person name="Maeda T."/>
            <person name="Takahashi S."/>
            <person name="Yoshida T."/>
            <person name="Shimamura S."/>
            <person name="Takaki Y."/>
            <person name="Nagai Y."/>
            <person name="Toyoda A."/>
            <person name="Suzuki Y."/>
            <person name="Arimoto A."/>
            <person name="Ishii H."/>
            <person name="Satoh N."/>
            <person name="Nishiyama T."/>
            <person name="Hasebe M."/>
            <person name="Maruyama T."/>
            <person name="Minagawa J."/>
            <person name="Obokata J."/>
            <person name="Shigenobu S."/>
        </authorList>
    </citation>
    <scope>NUCLEOTIDE SEQUENCE [LARGE SCALE GENOMIC DNA]</scope>
</reference>
<protein>
    <submittedName>
        <fullName evidence="1">Uncharacterized protein</fullName>
    </submittedName>
</protein>
<name>A0AAV4CPG8_9GAST</name>
<keyword evidence="2" id="KW-1185">Reference proteome</keyword>